<dbReference type="SUPFAM" id="SSF52540">
    <property type="entry name" value="P-loop containing nucleoside triphosphate hydrolases"/>
    <property type="match status" value="1"/>
</dbReference>
<dbReference type="InterPro" id="IPR027417">
    <property type="entry name" value="P-loop_NTPase"/>
</dbReference>
<proteinExistence type="inferred from homology"/>
<keyword evidence="7 10" id="KW-0067">ATP-binding</keyword>
<evidence type="ECO:0000256" key="6">
    <source>
        <dbReference type="ARBA" id="ARBA00022777"/>
    </source>
</evidence>
<dbReference type="Proteomes" id="UP000175989">
    <property type="component" value="Unassembled WGS sequence"/>
</dbReference>
<comment type="similarity">
    <text evidence="2 10">Belongs to the gluconokinase GntK/GntV family.</text>
</comment>
<evidence type="ECO:0000256" key="10">
    <source>
        <dbReference type="RuleBase" id="RU363066"/>
    </source>
</evidence>
<keyword evidence="12" id="KW-1185">Reference proteome</keyword>
<evidence type="ECO:0000256" key="9">
    <source>
        <dbReference type="ARBA" id="ARBA00048090"/>
    </source>
</evidence>
<dbReference type="AlphaFoldDB" id="A0A1E7WW36"/>
<reference evidence="12" key="1">
    <citation type="journal article" date="2016" name="Front. Microbiol.">
        <title>Molecular Keys to the Janthinobacterium and Duganella spp. Interaction with the Plant Pathogen Fusarium graminearum.</title>
        <authorList>
            <person name="Haack F.S."/>
            <person name="Poehlein A."/>
            <person name="Kroger C."/>
            <person name="Voigt C.A."/>
            <person name="Piepenbring M."/>
            <person name="Bode H.B."/>
            <person name="Daniel R."/>
            <person name="Schafer W."/>
            <person name="Streit W.R."/>
        </authorList>
    </citation>
    <scope>NUCLEOTIDE SEQUENCE [LARGE SCALE GENOMIC DNA]</scope>
    <source>
        <strain evidence="12">T54</strain>
    </source>
</reference>
<evidence type="ECO:0000256" key="4">
    <source>
        <dbReference type="ARBA" id="ARBA00022679"/>
    </source>
</evidence>
<dbReference type="GO" id="GO:0005737">
    <property type="term" value="C:cytoplasm"/>
    <property type="evidence" value="ECO:0007669"/>
    <property type="project" value="TreeGrafter"/>
</dbReference>
<evidence type="ECO:0000256" key="1">
    <source>
        <dbReference type="ARBA" id="ARBA00004761"/>
    </source>
</evidence>
<keyword evidence="4 10" id="KW-0808">Transferase</keyword>
<comment type="pathway">
    <text evidence="1">Carbohydrate acid metabolism.</text>
</comment>
<evidence type="ECO:0000256" key="5">
    <source>
        <dbReference type="ARBA" id="ARBA00022741"/>
    </source>
</evidence>
<dbReference type="CDD" id="cd02021">
    <property type="entry name" value="GntK"/>
    <property type="match status" value="1"/>
</dbReference>
<gene>
    <name evidence="11" type="primary">gntK</name>
    <name evidence="11" type="ORF">DUPY_17480</name>
</gene>
<evidence type="ECO:0000313" key="12">
    <source>
        <dbReference type="Proteomes" id="UP000175989"/>
    </source>
</evidence>
<evidence type="ECO:0000256" key="3">
    <source>
        <dbReference type="ARBA" id="ARBA00012054"/>
    </source>
</evidence>
<evidence type="ECO:0000256" key="8">
    <source>
        <dbReference type="ARBA" id="ARBA00023064"/>
    </source>
</evidence>
<comment type="catalytic activity">
    <reaction evidence="9 10">
        <text>D-gluconate + ATP = 6-phospho-D-gluconate + ADP + H(+)</text>
        <dbReference type="Rhea" id="RHEA:19433"/>
        <dbReference type="ChEBI" id="CHEBI:15378"/>
        <dbReference type="ChEBI" id="CHEBI:18391"/>
        <dbReference type="ChEBI" id="CHEBI:30616"/>
        <dbReference type="ChEBI" id="CHEBI:58759"/>
        <dbReference type="ChEBI" id="CHEBI:456216"/>
        <dbReference type="EC" id="2.7.1.12"/>
    </reaction>
</comment>
<dbReference type="Pfam" id="PF01202">
    <property type="entry name" value="SKI"/>
    <property type="match status" value="1"/>
</dbReference>
<dbReference type="PANTHER" id="PTHR43442">
    <property type="entry name" value="GLUCONOKINASE-RELATED"/>
    <property type="match status" value="1"/>
</dbReference>
<protein>
    <recommendedName>
        <fullName evidence="3 10">Gluconokinase</fullName>
        <ecNumber evidence="3 10">2.7.1.12</ecNumber>
    </recommendedName>
</protein>
<dbReference type="EMBL" id="LROM01000071">
    <property type="protein sequence ID" value="OFA03933.1"/>
    <property type="molecule type" value="Genomic_DNA"/>
</dbReference>
<dbReference type="GO" id="GO:0005524">
    <property type="term" value="F:ATP binding"/>
    <property type="evidence" value="ECO:0007669"/>
    <property type="project" value="UniProtKB-KW"/>
</dbReference>
<keyword evidence="5 10" id="KW-0547">Nucleotide-binding</keyword>
<dbReference type="NCBIfam" id="TIGR01313">
    <property type="entry name" value="therm_gnt_kin"/>
    <property type="match status" value="1"/>
</dbReference>
<comment type="caution">
    <text evidence="11">The sequence shown here is derived from an EMBL/GenBank/DDBJ whole genome shotgun (WGS) entry which is preliminary data.</text>
</comment>
<evidence type="ECO:0000256" key="7">
    <source>
        <dbReference type="ARBA" id="ARBA00022840"/>
    </source>
</evidence>
<evidence type="ECO:0000313" key="11">
    <source>
        <dbReference type="EMBL" id="OFA03933.1"/>
    </source>
</evidence>
<dbReference type="GO" id="GO:0046316">
    <property type="term" value="F:gluconokinase activity"/>
    <property type="evidence" value="ECO:0007669"/>
    <property type="project" value="UniProtKB-EC"/>
</dbReference>
<sequence length="165" mass="17941">MSVVRWVVMGVSGCGKSTVGQALATRLQVAFVEGDQFHPPANVAKMSAGLPLDDDDRAGWLLALQAELRRAAEEGVGLVVSCSSLKRRYRDLLRAGDPALRFAHLDGPRELIAARMQARHDHYMPPSLLDSQFRDLEPLQADEAGVTLSITVAPEQLVARILGDE</sequence>
<evidence type="ECO:0000256" key="2">
    <source>
        <dbReference type="ARBA" id="ARBA00008420"/>
    </source>
</evidence>
<dbReference type="RefSeq" id="WP_070247447.1">
    <property type="nucleotide sequence ID" value="NZ_LROM01000071.1"/>
</dbReference>
<dbReference type="PANTHER" id="PTHR43442:SF3">
    <property type="entry name" value="GLUCONOKINASE-RELATED"/>
    <property type="match status" value="1"/>
</dbReference>
<dbReference type="FunFam" id="3.40.50.300:FF:000522">
    <property type="entry name" value="Gluconokinase"/>
    <property type="match status" value="1"/>
</dbReference>
<dbReference type="PATRIC" id="fig|762836.4.peg.1818"/>
<dbReference type="EC" id="2.7.1.12" evidence="3 10"/>
<organism evidence="11 12">
    <name type="scientific">Duganella phyllosphaerae</name>
    <dbReference type="NCBI Taxonomy" id="762836"/>
    <lineage>
        <taxon>Bacteria</taxon>
        <taxon>Pseudomonadati</taxon>
        <taxon>Pseudomonadota</taxon>
        <taxon>Betaproteobacteria</taxon>
        <taxon>Burkholderiales</taxon>
        <taxon>Oxalobacteraceae</taxon>
        <taxon>Telluria group</taxon>
        <taxon>Duganella</taxon>
    </lineage>
</organism>
<dbReference type="GO" id="GO:0019521">
    <property type="term" value="P:D-gluconate metabolic process"/>
    <property type="evidence" value="ECO:0007669"/>
    <property type="project" value="UniProtKB-KW"/>
</dbReference>
<dbReference type="OrthoDB" id="9795716at2"/>
<name>A0A1E7WW36_9BURK</name>
<dbReference type="InterPro" id="IPR031322">
    <property type="entry name" value="Shikimate/glucono_kinase"/>
</dbReference>
<keyword evidence="6 10" id="KW-0418">Kinase</keyword>
<dbReference type="Gene3D" id="3.40.50.300">
    <property type="entry name" value="P-loop containing nucleotide triphosphate hydrolases"/>
    <property type="match status" value="1"/>
</dbReference>
<accession>A0A1E7WW36</accession>
<dbReference type="InterPro" id="IPR006001">
    <property type="entry name" value="Therm_gnt_kin"/>
</dbReference>
<keyword evidence="8" id="KW-0311">Gluconate utilization</keyword>